<keyword evidence="6" id="KW-1185">Reference proteome</keyword>
<evidence type="ECO:0000313" key="6">
    <source>
        <dbReference type="Proteomes" id="UP001501079"/>
    </source>
</evidence>
<dbReference type="Pfam" id="PF00135">
    <property type="entry name" value="COesterase"/>
    <property type="match status" value="1"/>
</dbReference>
<name>A0ABP7ZRK4_9MICO</name>
<dbReference type="InterPro" id="IPR050309">
    <property type="entry name" value="Type-B_Carboxylest/Lipase"/>
</dbReference>
<sequence length="517" mass="55067">MPYIEADTTTGRLRGIDNAGVRSFLGVPYGATTAGANRFRGPQPLQPWEGVRDALSFGPSAPQVDTRSHAAANGPKTLSLLYPRGGWPVEAAAMDEDCLRVNVWAPSEPASAGLPVLVWLHGGGFTHGSGNEMAFNGDILAQAGGLVVVTVTHRIGITGFLDLREHGLPDSANAGMLDIVAALEWIRDNIANFGGDPGNVTICGQSGGSGKVATLHAMPAAQPLFRRAVMMSGPFTHVARPAEAAGVRDRALSHLGAPDLDELRSLSLEQLLSAQARILAEGATRFGSAQLDRIPGFGPALDATQLPADPFSAEAIGLVAGKQLILGWTAHEAGLLLVDDPRYTTSMTPQQAIALLEEDEPGQGAAAYTELSREYPQEPPHLLWSRRISARIMRDPAMKIAAITAQAGVPTWTYQFDQTTEVLGGLLGACHSLDLAYVFGTVDRIPLTGRDPQRIEVSRQMMYAWSHFARHGSLGEAWRPWTHDGGQVHHFGSPLDSQVTDIDITAPLSDLPTSTAF</sequence>
<gene>
    <name evidence="5" type="ORF">GCM10022287_04200</name>
</gene>
<dbReference type="InterPro" id="IPR019826">
    <property type="entry name" value="Carboxylesterase_B_AS"/>
</dbReference>
<evidence type="ECO:0000313" key="5">
    <source>
        <dbReference type="EMBL" id="GAA4168708.1"/>
    </source>
</evidence>
<protein>
    <recommendedName>
        <fullName evidence="3">Carboxylic ester hydrolase</fullName>
        <ecNumber evidence="3">3.1.1.-</ecNumber>
    </recommendedName>
</protein>
<dbReference type="EMBL" id="BAABBW010000001">
    <property type="protein sequence ID" value="GAA4168708.1"/>
    <property type="molecule type" value="Genomic_DNA"/>
</dbReference>
<proteinExistence type="inferred from homology"/>
<comment type="caution">
    <text evidence="5">The sequence shown here is derived from an EMBL/GenBank/DDBJ whole genome shotgun (WGS) entry which is preliminary data.</text>
</comment>
<dbReference type="PANTHER" id="PTHR11559">
    <property type="entry name" value="CARBOXYLESTERASE"/>
    <property type="match status" value="1"/>
</dbReference>
<comment type="similarity">
    <text evidence="1 3">Belongs to the type-B carboxylesterase/lipase family.</text>
</comment>
<dbReference type="InterPro" id="IPR002018">
    <property type="entry name" value="CarbesteraseB"/>
</dbReference>
<reference evidence="6" key="1">
    <citation type="journal article" date="2019" name="Int. J. Syst. Evol. Microbiol.">
        <title>The Global Catalogue of Microorganisms (GCM) 10K type strain sequencing project: providing services to taxonomists for standard genome sequencing and annotation.</title>
        <authorList>
            <consortium name="The Broad Institute Genomics Platform"/>
            <consortium name="The Broad Institute Genome Sequencing Center for Infectious Disease"/>
            <person name="Wu L."/>
            <person name="Ma J."/>
        </authorList>
    </citation>
    <scope>NUCLEOTIDE SEQUENCE [LARGE SCALE GENOMIC DNA]</scope>
    <source>
        <strain evidence="6">JCM 17591</strain>
    </source>
</reference>
<organism evidence="5 6">
    <name type="scientific">Gryllotalpicola koreensis</name>
    <dbReference type="NCBI Taxonomy" id="993086"/>
    <lineage>
        <taxon>Bacteria</taxon>
        <taxon>Bacillati</taxon>
        <taxon>Actinomycetota</taxon>
        <taxon>Actinomycetes</taxon>
        <taxon>Micrococcales</taxon>
        <taxon>Microbacteriaceae</taxon>
        <taxon>Gryllotalpicola</taxon>
    </lineage>
</organism>
<feature type="domain" description="Carboxylesterase type B" evidence="4">
    <location>
        <begin position="7"/>
        <end position="490"/>
    </location>
</feature>
<dbReference type="InterPro" id="IPR029058">
    <property type="entry name" value="AB_hydrolase_fold"/>
</dbReference>
<keyword evidence="2 3" id="KW-0378">Hydrolase</keyword>
<evidence type="ECO:0000256" key="1">
    <source>
        <dbReference type="ARBA" id="ARBA00005964"/>
    </source>
</evidence>
<dbReference type="RefSeq" id="WP_344751615.1">
    <property type="nucleotide sequence ID" value="NZ_BAABBW010000001.1"/>
</dbReference>
<dbReference type="PROSITE" id="PS00122">
    <property type="entry name" value="CARBOXYLESTERASE_B_1"/>
    <property type="match status" value="1"/>
</dbReference>
<dbReference type="Proteomes" id="UP001501079">
    <property type="component" value="Unassembled WGS sequence"/>
</dbReference>
<dbReference type="Gene3D" id="3.40.50.1820">
    <property type="entry name" value="alpha/beta hydrolase"/>
    <property type="match status" value="1"/>
</dbReference>
<accession>A0ABP7ZRK4</accession>
<dbReference type="EC" id="3.1.1.-" evidence="3"/>
<evidence type="ECO:0000256" key="3">
    <source>
        <dbReference type="RuleBase" id="RU361235"/>
    </source>
</evidence>
<dbReference type="SUPFAM" id="SSF53474">
    <property type="entry name" value="alpha/beta-Hydrolases"/>
    <property type="match status" value="1"/>
</dbReference>
<evidence type="ECO:0000256" key="2">
    <source>
        <dbReference type="ARBA" id="ARBA00022801"/>
    </source>
</evidence>
<evidence type="ECO:0000259" key="4">
    <source>
        <dbReference type="Pfam" id="PF00135"/>
    </source>
</evidence>